<comment type="caution">
    <text evidence="2">The sequence shown here is derived from an EMBL/GenBank/DDBJ whole genome shotgun (WGS) entry which is preliminary data.</text>
</comment>
<proteinExistence type="predicted"/>
<evidence type="ECO:0000256" key="1">
    <source>
        <dbReference type="SAM" id="MobiDB-lite"/>
    </source>
</evidence>
<organism evidence="2 3">
    <name type="scientific">Ilex paraguariensis</name>
    <name type="common">yerba mate</name>
    <dbReference type="NCBI Taxonomy" id="185542"/>
    <lineage>
        <taxon>Eukaryota</taxon>
        <taxon>Viridiplantae</taxon>
        <taxon>Streptophyta</taxon>
        <taxon>Embryophyta</taxon>
        <taxon>Tracheophyta</taxon>
        <taxon>Spermatophyta</taxon>
        <taxon>Magnoliopsida</taxon>
        <taxon>eudicotyledons</taxon>
        <taxon>Gunneridae</taxon>
        <taxon>Pentapetalae</taxon>
        <taxon>asterids</taxon>
        <taxon>campanulids</taxon>
        <taxon>Aquifoliales</taxon>
        <taxon>Aquifoliaceae</taxon>
        <taxon>Ilex</taxon>
    </lineage>
</organism>
<keyword evidence="3" id="KW-1185">Reference proteome</keyword>
<evidence type="ECO:0000313" key="3">
    <source>
        <dbReference type="Proteomes" id="UP001642360"/>
    </source>
</evidence>
<dbReference type="Proteomes" id="UP001642360">
    <property type="component" value="Unassembled WGS sequence"/>
</dbReference>
<feature type="compositionally biased region" description="Basic and acidic residues" evidence="1">
    <location>
        <begin position="253"/>
        <end position="265"/>
    </location>
</feature>
<feature type="region of interest" description="Disordered" evidence="1">
    <location>
        <begin position="215"/>
        <end position="269"/>
    </location>
</feature>
<feature type="compositionally biased region" description="Basic and acidic residues" evidence="1">
    <location>
        <begin position="235"/>
        <end position="246"/>
    </location>
</feature>
<accession>A0ABC8TTL7</accession>
<dbReference type="AlphaFoldDB" id="A0ABC8TTL7"/>
<feature type="region of interest" description="Disordered" evidence="1">
    <location>
        <begin position="1"/>
        <end position="28"/>
    </location>
</feature>
<evidence type="ECO:0000313" key="2">
    <source>
        <dbReference type="EMBL" id="CAK9172539.1"/>
    </source>
</evidence>
<protein>
    <submittedName>
        <fullName evidence="2">Uncharacterized protein</fullName>
    </submittedName>
</protein>
<feature type="compositionally biased region" description="Polar residues" evidence="1">
    <location>
        <begin position="215"/>
        <end position="226"/>
    </location>
</feature>
<reference evidence="2 3" key="1">
    <citation type="submission" date="2024-02" db="EMBL/GenBank/DDBJ databases">
        <authorList>
            <person name="Vignale AGUSTIN F."/>
            <person name="Sosa J E."/>
            <person name="Modenutti C."/>
        </authorList>
    </citation>
    <scope>NUCLEOTIDE SEQUENCE [LARGE SCALE GENOMIC DNA]</scope>
</reference>
<gene>
    <name evidence="2" type="ORF">ILEXP_LOCUS42190</name>
</gene>
<sequence>MVRTQEEMGATKLEESNEEETMGEKQHSKEWVHDRILYNDDEVLFDVDDDIMDIIGDNDKESEPFEALLDVVTLEITQRDGETRFERAEAYGDSNSLDNILNIMKWSDKDMNFLQDQIQENSINKQRIGVLTTENEELKKVIKCMETNETTKKKGEECADNVVMETQVLDFVIKLMDKDIQIFELENLVKVMKRKLTMSRLKWHNLNDDQIQQVQNTSSKVGQSSMVRKIKLKERKSNRDTDYEYSRRKRRKKEDVTSHESEKGKGIVKLSNQNECEIINIDDSNGKTTTLQETSKT</sequence>
<dbReference type="EMBL" id="CAUOFW020006014">
    <property type="protein sequence ID" value="CAK9172539.1"/>
    <property type="molecule type" value="Genomic_DNA"/>
</dbReference>
<name>A0ABC8TTL7_9AQUA</name>